<dbReference type="EnsemblMetazoa" id="AALFPA23_000704.R596">
    <property type="protein sequence ID" value="AALFPA23_000704.P596"/>
    <property type="gene ID" value="AALFPA23_000704"/>
</dbReference>
<dbReference type="PROSITE" id="PS50878">
    <property type="entry name" value="RT_POL"/>
    <property type="match status" value="1"/>
</dbReference>
<evidence type="ECO:0000259" key="2">
    <source>
        <dbReference type="PROSITE" id="PS50878"/>
    </source>
</evidence>
<dbReference type="CDD" id="cd10442">
    <property type="entry name" value="GIY-YIG_PLEs"/>
    <property type="match status" value="1"/>
</dbReference>
<dbReference type="InterPro" id="IPR043502">
    <property type="entry name" value="DNA/RNA_pol_sf"/>
</dbReference>
<dbReference type="SUPFAM" id="SSF56672">
    <property type="entry name" value="DNA/RNA polymerases"/>
    <property type="match status" value="1"/>
</dbReference>
<dbReference type="Proteomes" id="UP000069940">
    <property type="component" value="Unassembled WGS sequence"/>
</dbReference>
<dbReference type="EnsemblMetazoa" id="AALFPA23_000704.R594">
    <property type="protein sequence ID" value="AALFPA23_000704.P594"/>
    <property type="gene ID" value="AALFPA23_000704"/>
</dbReference>
<dbReference type="PANTHER" id="PTHR21301:SF10">
    <property type="entry name" value="REVERSE TRANSCRIPTASE DOMAIN-CONTAINING PROTEIN"/>
    <property type="match status" value="1"/>
</dbReference>
<dbReference type="PANTHER" id="PTHR21301">
    <property type="entry name" value="REVERSE TRANSCRIPTASE"/>
    <property type="match status" value="1"/>
</dbReference>
<dbReference type="Gene3D" id="3.40.1440.10">
    <property type="entry name" value="GIY-YIG endonuclease"/>
    <property type="match status" value="1"/>
</dbReference>
<dbReference type="RefSeq" id="XP_062716725.1">
    <property type="nucleotide sequence ID" value="XM_062860741.1"/>
</dbReference>
<dbReference type="GeneID" id="134292053"/>
<name>A0ABM1XL95_AEDAL</name>
<organism evidence="3 4">
    <name type="scientific">Aedes albopictus</name>
    <name type="common">Asian tiger mosquito</name>
    <name type="synonym">Stegomyia albopicta</name>
    <dbReference type="NCBI Taxonomy" id="7160"/>
    <lineage>
        <taxon>Eukaryota</taxon>
        <taxon>Metazoa</taxon>
        <taxon>Ecdysozoa</taxon>
        <taxon>Arthropoda</taxon>
        <taxon>Hexapoda</taxon>
        <taxon>Insecta</taxon>
        <taxon>Pterygota</taxon>
        <taxon>Neoptera</taxon>
        <taxon>Endopterygota</taxon>
        <taxon>Diptera</taxon>
        <taxon>Nematocera</taxon>
        <taxon>Culicoidea</taxon>
        <taxon>Culicidae</taxon>
        <taxon>Culicinae</taxon>
        <taxon>Aedini</taxon>
        <taxon>Aedes</taxon>
        <taxon>Stegomyia</taxon>
    </lineage>
</organism>
<reference evidence="4" key="1">
    <citation type="journal article" date="2015" name="Proc. Natl. Acad. Sci. U.S.A.">
        <title>Genome sequence of the Asian Tiger mosquito, Aedes albopictus, reveals insights into its biology, genetics, and evolution.</title>
        <authorList>
            <person name="Chen X.G."/>
            <person name="Jiang X."/>
            <person name="Gu J."/>
            <person name="Xu M."/>
            <person name="Wu Y."/>
            <person name="Deng Y."/>
            <person name="Zhang C."/>
            <person name="Bonizzoni M."/>
            <person name="Dermauw W."/>
            <person name="Vontas J."/>
            <person name="Armbruster P."/>
            <person name="Huang X."/>
            <person name="Yang Y."/>
            <person name="Zhang H."/>
            <person name="He W."/>
            <person name="Peng H."/>
            <person name="Liu Y."/>
            <person name="Wu K."/>
            <person name="Chen J."/>
            <person name="Lirakis M."/>
            <person name="Topalis P."/>
            <person name="Van Leeuwen T."/>
            <person name="Hall A.B."/>
            <person name="Jiang X."/>
            <person name="Thorpe C."/>
            <person name="Mueller R.L."/>
            <person name="Sun C."/>
            <person name="Waterhouse R.M."/>
            <person name="Yan G."/>
            <person name="Tu Z.J."/>
            <person name="Fang X."/>
            <person name="James A.A."/>
        </authorList>
    </citation>
    <scope>NUCLEOTIDE SEQUENCE [LARGE SCALE GENOMIC DNA]</scope>
    <source>
        <strain evidence="4">Foshan</strain>
    </source>
</reference>
<dbReference type="InterPro" id="IPR000477">
    <property type="entry name" value="RT_dom"/>
</dbReference>
<dbReference type="Pfam" id="PF26215">
    <property type="entry name" value="HTH_animal"/>
    <property type="match status" value="1"/>
</dbReference>
<feature type="region of interest" description="Disordered" evidence="1">
    <location>
        <begin position="287"/>
        <end position="360"/>
    </location>
</feature>
<feature type="compositionally biased region" description="Polar residues" evidence="1">
    <location>
        <begin position="287"/>
        <end position="302"/>
    </location>
</feature>
<dbReference type="RefSeq" id="XP_062716726.1">
    <property type="nucleotide sequence ID" value="XM_062860742.1"/>
</dbReference>
<sequence>MFCYKQLSTYKLSKYVASILQQSAHGHYNVSDSFEFAKYVPTVKLPPGYVLVSFDVVSLFTNIPKDLVLRDIIMNWQSIKKVTDINLDLFLEIVEFCLDSSYFCFRGKYYVQTFGTAMGSPLSPILADLVMDTLLCTVVRLVPFPIPILKKFVDDLLLALPMDQIQTTLDIFNSYNPYLQFTIEKENDNKLPFLDTLITRHNDQTLSTTWYSKPIASGRLMNYHSFHPTAMKMNVASNFIERVTRLSTNPGEEIQKHIIFQNLRRNNFPSALINRMLCRIRPTNLQNTTINDSETPNRITPATSSTTSPIQQHQNTPSSPSSNIIPPVSSPTFQPSETINSNQQNQSIQPEMQQNISPPPIRYRSVPFIPQLSTKIAHTLKHDYPHLKLAYRTIKTTKNLLRPVKDPVPNMKQSQVIYNIPCKDCNKTYIGMTKNQLRTRISGHQTHINKYQRLRDNDTQEVQQEINKLRETTALMNHAIQEEHSFDLTKTTILDRARRVSALPILEMCHIANNPNTVNHRTDVDNLNTTYAGILHSLKNRQSRKNRRTVESTNTHEP</sequence>
<keyword evidence="4" id="KW-1185">Reference proteome</keyword>
<dbReference type="RefSeq" id="XP_062716724.1">
    <property type="nucleotide sequence ID" value="XM_062860740.1"/>
</dbReference>
<feature type="domain" description="Reverse transcriptase" evidence="2">
    <location>
        <begin position="1"/>
        <end position="215"/>
    </location>
</feature>
<protein>
    <recommendedName>
        <fullName evidence="2">Reverse transcriptase domain-containing protein</fullName>
    </recommendedName>
</protein>
<dbReference type="InterPro" id="IPR035901">
    <property type="entry name" value="GIY-YIG_endonuc_sf"/>
</dbReference>
<evidence type="ECO:0000256" key="1">
    <source>
        <dbReference type="SAM" id="MobiDB-lite"/>
    </source>
</evidence>
<dbReference type="EnsemblMetazoa" id="AALFPA23_000704.R595">
    <property type="protein sequence ID" value="AALFPA23_000704.P595"/>
    <property type="gene ID" value="AALFPA23_000704"/>
</dbReference>
<accession>A0ABM1XL95</accession>
<feature type="compositionally biased region" description="Low complexity" evidence="1">
    <location>
        <begin position="315"/>
        <end position="332"/>
    </location>
</feature>
<evidence type="ECO:0000313" key="4">
    <source>
        <dbReference type="Proteomes" id="UP000069940"/>
    </source>
</evidence>
<dbReference type="InterPro" id="IPR058912">
    <property type="entry name" value="HTH_animal"/>
</dbReference>
<evidence type="ECO:0000313" key="3">
    <source>
        <dbReference type="EnsemblMetazoa" id="AALFPA23_000704.P594"/>
    </source>
</evidence>
<reference evidence="3" key="2">
    <citation type="submission" date="2025-05" db="UniProtKB">
        <authorList>
            <consortium name="EnsemblMetazoa"/>
        </authorList>
    </citation>
    <scope>IDENTIFICATION</scope>
    <source>
        <strain evidence="3">Foshan</strain>
    </source>
</reference>
<proteinExistence type="predicted"/>
<feature type="compositionally biased region" description="Low complexity" evidence="1">
    <location>
        <begin position="339"/>
        <end position="349"/>
    </location>
</feature>